<sequence length="158" mass="18078">MITFFKHDIVVNRSKDELLSFISASTVISCDRMNYGKKDEFRGSVWRNGFRIALNTYYVNSFASDAVGIVEQVGKDKCRVHLAVGMSEFVLVMMAVWNMGLLFIFMLVLSSCFTNGIAVGIAKLLIFIPFVLIDFLFLRFALYANYKKLKKRMLEILT</sequence>
<dbReference type="Proteomes" id="UP000297149">
    <property type="component" value="Chromosome"/>
</dbReference>
<evidence type="ECO:0000256" key="1">
    <source>
        <dbReference type="SAM" id="Phobius"/>
    </source>
</evidence>
<accession>A0A4P7W3H5</accession>
<keyword evidence="1" id="KW-0812">Transmembrane</keyword>
<feature type="transmembrane region" description="Helical" evidence="1">
    <location>
        <begin position="89"/>
        <end position="109"/>
    </location>
</feature>
<evidence type="ECO:0000313" key="2">
    <source>
        <dbReference type="EMBL" id="QCD42569.1"/>
    </source>
</evidence>
<keyword evidence="1" id="KW-0472">Membrane</keyword>
<keyword evidence="3" id="KW-1185">Reference proteome</keyword>
<dbReference type="KEGG" id="ddb:E7747_09940"/>
<evidence type="ECO:0000313" key="3">
    <source>
        <dbReference type="Proteomes" id="UP000297149"/>
    </source>
</evidence>
<feature type="transmembrane region" description="Helical" evidence="1">
    <location>
        <begin position="121"/>
        <end position="144"/>
    </location>
</feature>
<organism evidence="2 3">
    <name type="scientific">Duncaniella dubosii</name>
    <dbReference type="NCBI Taxonomy" id="2518971"/>
    <lineage>
        <taxon>Bacteria</taxon>
        <taxon>Pseudomonadati</taxon>
        <taxon>Bacteroidota</taxon>
        <taxon>Bacteroidia</taxon>
        <taxon>Bacteroidales</taxon>
        <taxon>Muribaculaceae</taxon>
        <taxon>Duncaniella</taxon>
    </lineage>
</organism>
<dbReference type="PROSITE" id="PS51257">
    <property type="entry name" value="PROKAR_LIPOPROTEIN"/>
    <property type="match status" value="1"/>
</dbReference>
<proteinExistence type="predicted"/>
<gene>
    <name evidence="2" type="ORF">E7747_09940</name>
</gene>
<dbReference type="RefSeq" id="WP_124076364.1">
    <property type="nucleotide sequence ID" value="NZ_CP039396.1"/>
</dbReference>
<name>A0A4P7W3H5_9BACT</name>
<keyword evidence="1" id="KW-1133">Transmembrane helix</keyword>
<protein>
    <submittedName>
        <fullName evidence="2">Uncharacterized protein</fullName>
    </submittedName>
</protein>
<dbReference type="AlphaFoldDB" id="A0A4P7W3H5"/>
<reference evidence="3" key="1">
    <citation type="submission" date="2019-02" db="EMBL/GenBank/DDBJ databases">
        <title>Isolation and identification of novel species under the genus Muribaculum.</title>
        <authorList>
            <person name="Miyake S."/>
            <person name="Ding Y."/>
            <person name="Low A."/>
            <person name="Soh M."/>
            <person name="Seedorf H."/>
        </authorList>
    </citation>
    <scope>NUCLEOTIDE SEQUENCE [LARGE SCALE GENOMIC DNA]</scope>
    <source>
        <strain evidence="3">H5</strain>
    </source>
</reference>
<dbReference type="EMBL" id="CP039396">
    <property type="protein sequence ID" value="QCD42569.1"/>
    <property type="molecule type" value="Genomic_DNA"/>
</dbReference>